<dbReference type="Proteomes" id="UP000013911">
    <property type="component" value="Unassembled WGS sequence"/>
</dbReference>
<dbReference type="AlphaFoldDB" id="R7Z7Q9"/>
<dbReference type="EMBL" id="AQPX01000053">
    <property type="protein sequence ID" value="EON70182.1"/>
    <property type="molecule type" value="Genomic_DNA"/>
</dbReference>
<evidence type="ECO:0000313" key="2">
    <source>
        <dbReference type="Proteomes" id="UP000013911"/>
    </source>
</evidence>
<dbReference type="RefSeq" id="WP_010861439.1">
    <property type="nucleotide sequence ID" value="NZ_KB933428.1"/>
</dbReference>
<evidence type="ECO:0000313" key="1">
    <source>
        <dbReference type="EMBL" id="EON70182.1"/>
    </source>
</evidence>
<organism evidence="1 2">
    <name type="scientific">Lysinibacillus sphaericus OT4b.31</name>
    <dbReference type="NCBI Taxonomy" id="1285586"/>
    <lineage>
        <taxon>Bacteria</taxon>
        <taxon>Bacillati</taxon>
        <taxon>Bacillota</taxon>
        <taxon>Bacilli</taxon>
        <taxon>Bacillales</taxon>
        <taxon>Bacillaceae</taxon>
        <taxon>Lysinibacillus</taxon>
    </lineage>
</organism>
<dbReference type="HOGENOM" id="CLU_2260339_0_0_9"/>
<dbReference type="PATRIC" id="fig|1285586.5.peg.4743"/>
<dbReference type="OrthoDB" id="2742343at2"/>
<dbReference type="eggNOG" id="ENOG5032C27">
    <property type="taxonomic scope" value="Bacteria"/>
</dbReference>
<protein>
    <submittedName>
        <fullName evidence="1">Uncharacterized protein</fullName>
    </submittedName>
</protein>
<comment type="caution">
    <text evidence="1">The sequence shown here is derived from an EMBL/GenBank/DDBJ whole genome shotgun (WGS) entry which is preliminary data.</text>
</comment>
<proteinExistence type="predicted"/>
<reference evidence="1 2" key="1">
    <citation type="submission" date="2013-04" db="EMBL/GenBank/DDBJ databases">
        <title>Draft genome of the heavy metal tolerant bacterium Lysinibacillus sphaericus strain OT4b.31.</title>
        <authorList>
            <person name="Pena-Montenegro T.D."/>
            <person name="Dussan J."/>
        </authorList>
    </citation>
    <scope>NUCLEOTIDE SEQUENCE [LARGE SCALE GENOMIC DNA]</scope>
    <source>
        <strain evidence="1 2">OT4b.31</strain>
    </source>
</reference>
<gene>
    <name evidence="1" type="ORF">H131_22736</name>
</gene>
<name>R7Z7Q9_LYSSH</name>
<accession>R7Z7Q9</accession>
<sequence>MMYYLYKNEDGSFTVFTDLNAVPGWMQSDIIQVSSLPEGEGILRRAEDGSFYYEPFPSVEEPPIIEQPTEPKSTLEEMQAKTLLNTEVLIAMKNIGV</sequence>